<evidence type="ECO:0000256" key="1">
    <source>
        <dbReference type="ARBA" id="ARBA00022448"/>
    </source>
</evidence>
<dbReference type="InterPro" id="IPR036909">
    <property type="entry name" value="Cyt_c-like_dom_sf"/>
</dbReference>
<dbReference type="Gene3D" id="1.10.760.10">
    <property type="entry name" value="Cytochrome c-like domain"/>
    <property type="match status" value="1"/>
</dbReference>
<reference evidence="7" key="1">
    <citation type="submission" date="2018-06" db="EMBL/GenBank/DDBJ databases">
        <authorList>
            <person name="Zhirakovskaya E."/>
        </authorList>
    </citation>
    <scope>NUCLEOTIDE SEQUENCE</scope>
</reference>
<evidence type="ECO:0000256" key="2">
    <source>
        <dbReference type="ARBA" id="ARBA00022617"/>
    </source>
</evidence>
<keyword evidence="1" id="KW-0813">Transport</keyword>
<keyword evidence="5" id="KW-0408">Iron</keyword>
<keyword evidence="4" id="KW-0249">Electron transport</keyword>
<evidence type="ECO:0000256" key="5">
    <source>
        <dbReference type="ARBA" id="ARBA00023004"/>
    </source>
</evidence>
<gene>
    <name evidence="7" type="ORF">MNBD_GAMMA17-1456</name>
</gene>
<dbReference type="PROSITE" id="PS51007">
    <property type="entry name" value="CYTC"/>
    <property type="match status" value="1"/>
</dbReference>
<dbReference type="InterPro" id="IPR008168">
    <property type="entry name" value="Cyt_C_IC"/>
</dbReference>
<dbReference type="GO" id="GO:0005506">
    <property type="term" value="F:iron ion binding"/>
    <property type="evidence" value="ECO:0007669"/>
    <property type="project" value="InterPro"/>
</dbReference>
<keyword evidence="2" id="KW-0349">Heme</keyword>
<dbReference type="InterPro" id="IPR009056">
    <property type="entry name" value="Cyt_c-like_dom"/>
</dbReference>
<name>A0A3B0ZSG8_9ZZZZ</name>
<evidence type="ECO:0000256" key="3">
    <source>
        <dbReference type="ARBA" id="ARBA00022723"/>
    </source>
</evidence>
<evidence type="ECO:0000259" key="6">
    <source>
        <dbReference type="PROSITE" id="PS51007"/>
    </source>
</evidence>
<keyword evidence="3" id="KW-0479">Metal-binding</keyword>
<proteinExistence type="predicted"/>
<dbReference type="AlphaFoldDB" id="A0A3B0ZSG8"/>
<dbReference type="PRINTS" id="PR00605">
    <property type="entry name" value="CYTCHROMECIC"/>
</dbReference>
<dbReference type="EMBL" id="UOFQ01000179">
    <property type="protein sequence ID" value="VAW90297.1"/>
    <property type="molecule type" value="Genomic_DNA"/>
</dbReference>
<dbReference type="GO" id="GO:0009055">
    <property type="term" value="F:electron transfer activity"/>
    <property type="evidence" value="ECO:0007669"/>
    <property type="project" value="InterPro"/>
</dbReference>
<sequence>MSGIKNCKTLLSIALLFSTASFAVAAELPGEALFKQKCSLCHAIDKKKLGPALKRMSSEAEILREVISTGKGMMPAYEGKLTTAEIDMLVEYLLANQ</sequence>
<evidence type="ECO:0000313" key="7">
    <source>
        <dbReference type="EMBL" id="VAW90297.1"/>
    </source>
</evidence>
<dbReference type="Pfam" id="PF13442">
    <property type="entry name" value="Cytochrome_CBB3"/>
    <property type="match status" value="1"/>
</dbReference>
<accession>A0A3B0ZSG8</accession>
<dbReference type="SUPFAM" id="SSF46626">
    <property type="entry name" value="Cytochrome c"/>
    <property type="match status" value="1"/>
</dbReference>
<protein>
    <recommendedName>
        <fullName evidence="6">Cytochrome c domain-containing protein</fullName>
    </recommendedName>
</protein>
<dbReference type="GO" id="GO:0020037">
    <property type="term" value="F:heme binding"/>
    <property type="evidence" value="ECO:0007669"/>
    <property type="project" value="InterPro"/>
</dbReference>
<organism evidence="7">
    <name type="scientific">hydrothermal vent metagenome</name>
    <dbReference type="NCBI Taxonomy" id="652676"/>
    <lineage>
        <taxon>unclassified sequences</taxon>
        <taxon>metagenomes</taxon>
        <taxon>ecological metagenomes</taxon>
    </lineage>
</organism>
<feature type="domain" description="Cytochrome c" evidence="6">
    <location>
        <begin position="25"/>
        <end position="97"/>
    </location>
</feature>
<evidence type="ECO:0000256" key="4">
    <source>
        <dbReference type="ARBA" id="ARBA00022982"/>
    </source>
</evidence>